<dbReference type="HOGENOM" id="CLU_153231_0_0_5"/>
<dbReference type="InterPro" id="IPR010385">
    <property type="entry name" value="DUF982"/>
</dbReference>
<protein>
    <recommendedName>
        <fullName evidence="3">DUF982 domain-containing protein</fullName>
    </recommendedName>
</protein>
<evidence type="ECO:0000313" key="1">
    <source>
        <dbReference type="EMBL" id="CDM56305.1"/>
    </source>
</evidence>
<dbReference type="AlphaFoldDB" id="W6R7D4"/>
<dbReference type="KEGG" id="rhl:LPU83_0623"/>
<evidence type="ECO:0000313" key="2">
    <source>
        <dbReference type="Proteomes" id="UP000019443"/>
    </source>
</evidence>
<gene>
    <name evidence="1" type="ORF">LPU83_0623</name>
</gene>
<dbReference type="Pfam" id="PF06169">
    <property type="entry name" value="DUF982"/>
    <property type="match status" value="1"/>
</dbReference>
<dbReference type="EMBL" id="HG916852">
    <property type="protein sequence ID" value="CDM56305.1"/>
    <property type="molecule type" value="Genomic_DNA"/>
</dbReference>
<organism evidence="1 2">
    <name type="scientific">Rhizobium favelukesii</name>
    <dbReference type="NCBI Taxonomy" id="348824"/>
    <lineage>
        <taxon>Bacteria</taxon>
        <taxon>Pseudomonadati</taxon>
        <taxon>Pseudomonadota</taxon>
        <taxon>Alphaproteobacteria</taxon>
        <taxon>Hyphomicrobiales</taxon>
        <taxon>Rhizobiaceae</taxon>
        <taxon>Rhizobium/Agrobacterium group</taxon>
        <taxon>Rhizobium</taxon>
    </lineage>
</organism>
<dbReference type="eggNOG" id="ENOG502ZYTG">
    <property type="taxonomic scope" value="Bacteria"/>
</dbReference>
<evidence type="ECO:0008006" key="3">
    <source>
        <dbReference type="Google" id="ProtNLM"/>
    </source>
</evidence>
<proteinExistence type="predicted"/>
<reference evidence="1" key="1">
    <citation type="submission" date="2013-11" db="EMBL/GenBank/DDBJ databases">
        <title>Draft genome sequence of the broad-host-range Rhizobium sp. LPU83 strain, a member of the low-genetic diversity Oregon-like Rhizobium sp. group.</title>
        <authorList>
            <person name="Wibberg D."/>
            <person name="Puehler A."/>
            <person name="Schlueter A."/>
        </authorList>
    </citation>
    <scope>NUCLEOTIDE SEQUENCE [LARGE SCALE GENOMIC DNA]</scope>
    <source>
        <strain evidence="1">LPU83</strain>
    </source>
</reference>
<name>W6R7D4_9HYPH</name>
<keyword evidence="2" id="KW-1185">Reference proteome</keyword>
<dbReference type="Gene3D" id="6.10.250.730">
    <property type="match status" value="1"/>
</dbReference>
<dbReference type="Proteomes" id="UP000019443">
    <property type="component" value="Chromosome"/>
</dbReference>
<dbReference type="PATRIC" id="fig|348824.6.peg.672"/>
<accession>W6R7D4</accession>
<sequence>MGLPKAIIQLQIVSHGSIGIFFFDSPRRNESRRHLLILPCQEVSKMDQDLPVFIKPLDVEIDGVDQYRHAETVQDLARMLLSKWPGCEGEKFHSALMRSIEAMEWYVAAATARSAFVDAAHEAGMHVLPDDMAEMKKAS</sequence>